<name>A0AAD7IPE9_9AGAR</name>
<dbReference type="GO" id="GO:1990526">
    <property type="term" value="C:Ste12p-Dig1p-Dig2p complex"/>
    <property type="evidence" value="ECO:0007669"/>
    <property type="project" value="TreeGrafter"/>
</dbReference>
<dbReference type="PANTHER" id="PTHR47427:SF2">
    <property type="entry name" value="C2H2-TYPE DOMAIN-CONTAINING PROTEIN"/>
    <property type="match status" value="1"/>
</dbReference>
<dbReference type="PANTHER" id="PTHR47427">
    <property type="entry name" value="PROTEIN STE12"/>
    <property type="match status" value="1"/>
</dbReference>
<dbReference type="GO" id="GO:0005634">
    <property type="term" value="C:nucleus"/>
    <property type="evidence" value="ECO:0007669"/>
    <property type="project" value="UniProtKB-SubCell"/>
</dbReference>
<comment type="caution">
    <text evidence="4">The sequence shown here is derived from an EMBL/GenBank/DDBJ whole genome shotgun (WGS) entry which is preliminary data.</text>
</comment>
<evidence type="ECO:0000313" key="5">
    <source>
        <dbReference type="Proteomes" id="UP001215280"/>
    </source>
</evidence>
<dbReference type="GO" id="GO:1990527">
    <property type="term" value="C:Tec1p-Ste12p-Dig1p complex"/>
    <property type="evidence" value="ECO:0007669"/>
    <property type="project" value="TreeGrafter"/>
</dbReference>
<dbReference type="Proteomes" id="UP001215280">
    <property type="component" value="Unassembled WGS sequence"/>
</dbReference>
<accession>A0AAD7IPE9</accession>
<evidence type="ECO:0000313" key="4">
    <source>
        <dbReference type="EMBL" id="KAJ7745926.1"/>
    </source>
</evidence>
<comment type="subcellular location">
    <subcellularLocation>
        <location evidence="1">Nucleus</location>
    </subcellularLocation>
</comment>
<feature type="compositionally biased region" description="Polar residues" evidence="3">
    <location>
        <begin position="1"/>
        <end position="13"/>
    </location>
</feature>
<organism evidence="4 5">
    <name type="scientific">Mycena maculata</name>
    <dbReference type="NCBI Taxonomy" id="230809"/>
    <lineage>
        <taxon>Eukaryota</taxon>
        <taxon>Fungi</taxon>
        <taxon>Dikarya</taxon>
        <taxon>Basidiomycota</taxon>
        <taxon>Agaricomycotina</taxon>
        <taxon>Agaricomycetes</taxon>
        <taxon>Agaricomycetidae</taxon>
        <taxon>Agaricales</taxon>
        <taxon>Marasmiineae</taxon>
        <taxon>Mycenaceae</taxon>
        <taxon>Mycena</taxon>
    </lineage>
</organism>
<reference evidence="4" key="1">
    <citation type="submission" date="2023-03" db="EMBL/GenBank/DDBJ databases">
        <title>Massive genome expansion in bonnet fungi (Mycena s.s.) driven by repeated elements and novel gene families across ecological guilds.</title>
        <authorList>
            <consortium name="Lawrence Berkeley National Laboratory"/>
            <person name="Harder C.B."/>
            <person name="Miyauchi S."/>
            <person name="Viragh M."/>
            <person name="Kuo A."/>
            <person name="Thoen E."/>
            <person name="Andreopoulos B."/>
            <person name="Lu D."/>
            <person name="Skrede I."/>
            <person name="Drula E."/>
            <person name="Henrissat B."/>
            <person name="Morin E."/>
            <person name="Kohler A."/>
            <person name="Barry K."/>
            <person name="LaButti K."/>
            <person name="Morin E."/>
            <person name="Salamov A."/>
            <person name="Lipzen A."/>
            <person name="Mereny Z."/>
            <person name="Hegedus B."/>
            <person name="Baldrian P."/>
            <person name="Stursova M."/>
            <person name="Weitz H."/>
            <person name="Taylor A."/>
            <person name="Grigoriev I.V."/>
            <person name="Nagy L.G."/>
            <person name="Martin F."/>
            <person name="Kauserud H."/>
        </authorList>
    </citation>
    <scope>NUCLEOTIDE SEQUENCE</scope>
    <source>
        <strain evidence="4">CBHHK188m</strain>
    </source>
</reference>
<evidence type="ECO:0000256" key="3">
    <source>
        <dbReference type="SAM" id="MobiDB-lite"/>
    </source>
</evidence>
<evidence type="ECO:0000256" key="1">
    <source>
        <dbReference type="ARBA" id="ARBA00004123"/>
    </source>
</evidence>
<keyword evidence="2" id="KW-0539">Nucleus</keyword>
<dbReference type="InterPro" id="IPR052127">
    <property type="entry name" value="STE12_transcription_factor"/>
</dbReference>
<proteinExistence type="predicted"/>
<dbReference type="AlphaFoldDB" id="A0AAD7IPE9"/>
<dbReference type="GO" id="GO:0003700">
    <property type="term" value="F:DNA-binding transcription factor activity"/>
    <property type="evidence" value="ECO:0007669"/>
    <property type="project" value="TreeGrafter"/>
</dbReference>
<gene>
    <name evidence="4" type="ORF">DFH07DRAFT_963131</name>
</gene>
<sequence>MSRTLSAERSGQTRCPGPAPGRGISQRPRLLPSRHLATATNVLGGPTNHRLLGSQSSHISIGSKSHFGSNGGAHGLGASSASNTLRSALSRRLPPQESERLAYLDRLKFFLAAAGLLHKPAAKTPTANPALNRFLLPSQEYVSCVLYHLTGTDGLRAAGFLFASGRFEPLSTPQAMHRMPFRSVPHALFPLTRHGFPAPPRPPLPFSLPTPSPLATAY</sequence>
<protein>
    <submittedName>
        <fullName evidence="4">Uncharacterized protein</fullName>
    </submittedName>
</protein>
<dbReference type="EMBL" id="JARJLG010000100">
    <property type="protein sequence ID" value="KAJ7745926.1"/>
    <property type="molecule type" value="Genomic_DNA"/>
</dbReference>
<feature type="region of interest" description="Disordered" evidence="3">
    <location>
        <begin position="1"/>
        <end position="30"/>
    </location>
</feature>
<keyword evidence="5" id="KW-1185">Reference proteome</keyword>
<evidence type="ECO:0000256" key="2">
    <source>
        <dbReference type="ARBA" id="ARBA00023242"/>
    </source>
</evidence>